<proteinExistence type="predicted"/>
<dbReference type="AlphaFoldDB" id="A0A9D8KGP2"/>
<evidence type="ECO:0000256" key="1">
    <source>
        <dbReference type="ARBA" id="ARBA00022723"/>
    </source>
</evidence>
<name>A0A9D8KGP2_9DELT</name>
<accession>A0A9D8KGP2</accession>
<protein>
    <submittedName>
        <fullName evidence="3">VOC family protein</fullName>
    </submittedName>
</protein>
<evidence type="ECO:0000313" key="3">
    <source>
        <dbReference type="EMBL" id="MBN1573720.1"/>
    </source>
</evidence>
<feature type="domain" description="VOC" evidence="2">
    <location>
        <begin position="7"/>
        <end position="127"/>
    </location>
</feature>
<gene>
    <name evidence="3" type="ORF">JW984_11045</name>
</gene>
<dbReference type="PANTHER" id="PTHR43048">
    <property type="entry name" value="METHYLMALONYL-COA EPIMERASE"/>
    <property type="match status" value="1"/>
</dbReference>
<dbReference type="InterPro" id="IPR037523">
    <property type="entry name" value="VOC_core"/>
</dbReference>
<dbReference type="Gene3D" id="3.10.180.10">
    <property type="entry name" value="2,3-Dihydroxybiphenyl 1,2-Dioxygenase, domain 1"/>
    <property type="match status" value="1"/>
</dbReference>
<evidence type="ECO:0000313" key="4">
    <source>
        <dbReference type="Proteomes" id="UP000809273"/>
    </source>
</evidence>
<reference evidence="3" key="2">
    <citation type="submission" date="2021-01" db="EMBL/GenBank/DDBJ databases">
        <authorList>
            <person name="Hahn C.R."/>
            <person name="Youssef N.H."/>
            <person name="Elshahed M."/>
        </authorList>
    </citation>
    <scope>NUCLEOTIDE SEQUENCE</scope>
    <source>
        <strain evidence="3">Zod_Metabat.24</strain>
    </source>
</reference>
<dbReference type="GO" id="GO:0046491">
    <property type="term" value="P:L-methylmalonyl-CoA metabolic process"/>
    <property type="evidence" value="ECO:0007669"/>
    <property type="project" value="TreeGrafter"/>
</dbReference>
<evidence type="ECO:0000259" key="2">
    <source>
        <dbReference type="PROSITE" id="PS51819"/>
    </source>
</evidence>
<dbReference type="InterPro" id="IPR004360">
    <property type="entry name" value="Glyas_Fos-R_dOase_dom"/>
</dbReference>
<keyword evidence="1" id="KW-0479">Metal-binding</keyword>
<dbReference type="GO" id="GO:0046872">
    <property type="term" value="F:metal ion binding"/>
    <property type="evidence" value="ECO:0007669"/>
    <property type="project" value="UniProtKB-KW"/>
</dbReference>
<dbReference type="InterPro" id="IPR051785">
    <property type="entry name" value="MMCE/EMCE_epimerase"/>
</dbReference>
<dbReference type="EMBL" id="JAFGIX010000054">
    <property type="protein sequence ID" value="MBN1573720.1"/>
    <property type="molecule type" value="Genomic_DNA"/>
</dbReference>
<sequence>MEEMHLRFDHVGIKSKDIKKSVDFYTRILGFEVLEEVEVLNSIYTFVGDETTRIEIEQAAPNDKMIDVNTQYGLYHIAFIVKDIDSLAERLKKDGVKFIMEPIQLREDRKIAFIEDPDGVRIQLIDFFE</sequence>
<dbReference type="Proteomes" id="UP000809273">
    <property type="component" value="Unassembled WGS sequence"/>
</dbReference>
<organism evidence="3 4">
    <name type="scientific">Candidatus Zymogenus saltonus</name>
    <dbReference type="NCBI Taxonomy" id="2844893"/>
    <lineage>
        <taxon>Bacteria</taxon>
        <taxon>Deltaproteobacteria</taxon>
        <taxon>Candidatus Zymogenia</taxon>
        <taxon>Candidatus Zymogeniales</taxon>
        <taxon>Candidatus Zymogenaceae</taxon>
        <taxon>Candidatus Zymogenus</taxon>
    </lineage>
</organism>
<reference evidence="3" key="1">
    <citation type="journal article" date="2021" name="Environ. Microbiol.">
        <title>Genomic characterization of three novel Desulfobacterota classes expand the metabolic and phylogenetic diversity of the phylum.</title>
        <authorList>
            <person name="Murphy C.L."/>
            <person name="Biggerstaff J."/>
            <person name="Eichhorn A."/>
            <person name="Ewing E."/>
            <person name="Shahan R."/>
            <person name="Soriano D."/>
            <person name="Stewart S."/>
            <person name="VanMol K."/>
            <person name="Walker R."/>
            <person name="Walters P."/>
            <person name="Elshahed M.S."/>
            <person name="Youssef N.H."/>
        </authorList>
    </citation>
    <scope>NUCLEOTIDE SEQUENCE</scope>
    <source>
        <strain evidence="3">Zod_Metabat.24</strain>
    </source>
</reference>
<dbReference type="Pfam" id="PF00903">
    <property type="entry name" value="Glyoxalase"/>
    <property type="match status" value="1"/>
</dbReference>
<dbReference type="InterPro" id="IPR029068">
    <property type="entry name" value="Glyas_Bleomycin-R_OHBP_Dase"/>
</dbReference>
<comment type="caution">
    <text evidence="3">The sequence shown here is derived from an EMBL/GenBank/DDBJ whole genome shotgun (WGS) entry which is preliminary data.</text>
</comment>
<dbReference type="PANTHER" id="PTHR43048:SF3">
    <property type="entry name" value="METHYLMALONYL-COA EPIMERASE, MITOCHONDRIAL"/>
    <property type="match status" value="1"/>
</dbReference>
<dbReference type="PROSITE" id="PS51819">
    <property type="entry name" value="VOC"/>
    <property type="match status" value="1"/>
</dbReference>
<dbReference type="SUPFAM" id="SSF54593">
    <property type="entry name" value="Glyoxalase/Bleomycin resistance protein/Dihydroxybiphenyl dioxygenase"/>
    <property type="match status" value="1"/>
</dbReference>
<dbReference type="GO" id="GO:0004493">
    <property type="term" value="F:methylmalonyl-CoA epimerase activity"/>
    <property type="evidence" value="ECO:0007669"/>
    <property type="project" value="TreeGrafter"/>
</dbReference>